<comment type="subcellular location">
    <subcellularLocation>
        <location evidence="1">Membrane</location>
        <topology evidence="1">Multi-pass membrane protein</topology>
    </subcellularLocation>
</comment>
<dbReference type="AlphaFoldDB" id="A0A8S1DDM7"/>
<feature type="transmembrane region" description="Helical" evidence="8">
    <location>
        <begin position="278"/>
        <end position="298"/>
    </location>
</feature>
<keyword evidence="5 8" id="KW-0472">Membrane</keyword>
<evidence type="ECO:0000256" key="7">
    <source>
        <dbReference type="SAM" id="MobiDB-lite"/>
    </source>
</evidence>
<dbReference type="InterPro" id="IPR018469">
    <property type="entry name" value="Dual_oxidase_maturation_fac"/>
</dbReference>
<dbReference type="GO" id="GO:0005789">
    <property type="term" value="C:endoplasmic reticulum membrane"/>
    <property type="evidence" value="ECO:0007669"/>
    <property type="project" value="InterPro"/>
</dbReference>
<comment type="similarity">
    <text evidence="2">Belongs to the DUOXA family.</text>
</comment>
<dbReference type="Proteomes" id="UP000494165">
    <property type="component" value="Unassembled WGS sequence"/>
</dbReference>
<evidence type="ECO:0000256" key="5">
    <source>
        <dbReference type="ARBA" id="ARBA00023136"/>
    </source>
</evidence>
<evidence type="ECO:0000256" key="3">
    <source>
        <dbReference type="ARBA" id="ARBA00022692"/>
    </source>
</evidence>
<evidence type="ECO:0000313" key="9">
    <source>
        <dbReference type="EMBL" id="CAB3380634.1"/>
    </source>
</evidence>
<dbReference type="GO" id="GO:0015031">
    <property type="term" value="P:protein transport"/>
    <property type="evidence" value="ECO:0007669"/>
    <property type="project" value="InterPro"/>
</dbReference>
<keyword evidence="4 8" id="KW-1133">Transmembrane helix</keyword>
<feature type="transmembrane region" description="Helical" evidence="8">
    <location>
        <begin position="207"/>
        <end position="227"/>
    </location>
</feature>
<feature type="transmembrane region" description="Helical" evidence="8">
    <location>
        <begin position="234"/>
        <end position="255"/>
    </location>
</feature>
<feature type="transmembrane region" description="Helical" evidence="8">
    <location>
        <begin position="70"/>
        <end position="89"/>
    </location>
</feature>
<evidence type="ECO:0000256" key="6">
    <source>
        <dbReference type="ARBA" id="ARBA00023180"/>
    </source>
</evidence>
<sequence>MGTHHESKSGFFDAFRSEGFPTIYGENKTPAEVDVLEAGFICAFVILAIAFVIIVAAANGKRRFNVSVRIAICLVVGGILTTLNFGYRWEVGSIRSNMAYKAGSAVELHNAEIAVHFGLRGVNITLKAEGDQKPPELKHEIVNYNEEFSWTWDQGRFGFGPYAGRLQRTFRQGQRTGLPLPILWVADYLTLDGEGYRFGRFYRTAGWYAHIAMWTAFPCWLLSVILLHTSVRYGSGFLVLTGFFQIFACILWVSIRNPNPLVIPFENATLTTKLGSDFYLVAINGFFCLILGTVIWVIDQIYPEPTAIFFGIDPLTDTVEVHQNVEKPKGGGGGEEVSKGGQQPSHSLLPETVVQLKKRKTTIRRVQKAAESALGRIRRPVPVPRVTVEYDEMEEPEYSNQLQINFDTQNENASYQQNQS</sequence>
<evidence type="ECO:0008006" key="11">
    <source>
        <dbReference type="Google" id="ProtNLM"/>
    </source>
</evidence>
<keyword evidence="10" id="KW-1185">Reference proteome</keyword>
<reference evidence="9 10" key="1">
    <citation type="submission" date="2020-04" db="EMBL/GenBank/DDBJ databases">
        <authorList>
            <person name="Alioto T."/>
            <person name="Alioto T."/>
            <person name="Gomez Garrido J."/>
        </authorList>
    </citation>
    <scope>NUCLEOTIDE SEQUENCE [LARGE SCALE GENOMIC DNA]</scope>
</reference>
<keyword evidence="3 8" id="KW-0812">Transmembrane</keyword>
<evidence type="ECO:0000256" key="2">
    <source>
        <dbReference type="ARBA" id="ARBA00009816"/>
    </source>
</evidence>
<feature type="region of interest" description="Disordered" evidence="7">
    <location>
        <begin position="324"/>
        <end position="350"/>
    </location>
</feature>
<evidence type="ECO:0000256" key="4">
    <source>
        <dbReference type="ARBA" id="ARBA00022989"/>
    </source>
</evidence>
<protein>
    <recommendedName>
        <fullName evidence="11">Dual oxidase maturation factor 1</fullName>
    </recommendedName>
</protein>
<keyword evidence="6" id="KW-0325">Glycoprotein</keyword>
<dbReference type="OrthoDB" id="10042652at2759"/>
<name>A0A8S1DDM7_9INSE</name>
<organism evidence="9 10">
    <name type="scientific">Cloeon dipterum</name>
    <dbReference type="NCBI Taxonomy" id="197152"/>
    <lineage>
        <taxon>Eukaryota</taxon>
        <taxon>Metazoa</taxon>
        <taxon>Ecdysozoa</taxon>
        <taxon>Arthropoda</taxon>
        <taxon>Hexapoda</taxon>
        <taxon>Insecta</taxon>
        <taxon>Pterygota</taxon>
        <taxon>Palaeoptera</taxon>
        <taxon>Ephemeroptera</taxon>
        <taxon>Pisciforma</taxon>
        <taxon>Baetidae</taxon>
        <taxon>Cloeon</taxon>
    </lineage>
</organism>
<dbReference type="Pfam" id="PF10204">
    <property type="entry name" value="DuoxA"/>
    <property type="match status" value="1"/>
</dbReference>
<evidence type="ECO:0000256" key="1">
    <source>
        <dbReference type="ARBA" id="ARBA00004141"/>
    </source>
</evidence>
<feature type="transmembrane region" description="Helical" evidence="8">
    <location>
        <begin position="38"/>
        <end position="58"/>
    </location>
</feature>
<accession>A0A8S1DDM7</accession>
<dbReference type="PANTHER" id="PTHR31158:SF1">
    <property type="entry name" value="DOXA1 FACTOR-RELATED"/>
    <property type="match status" value="1"/>
</dbReference>
<proteinExistence type="inferred from homology"/>
<dbReference type="EMBL" id="CADEPI010000213">
    <property type="protein sequence ID" value="CAB3380634.1"/>
    <property type="molecule type" value="Genomic_DNA"/>
</dbReference>
<comment type="caution">
    <text evidence="9">The sequence shown here is derived from an EMBL/GenBank/DDBJ whole genome shotgun (WGS) entry which is preliminary data.</text>
</comment>
<gene>
    <name evidence="9" type="ORF">CLODIP_2_CD11861</name>
</gene>
<evidence type="ECO:0000256" key="8">
    <source>
        <dbReference type="SAM" id="Phobius"/>
    </source>
</evidence>
<evidence type="ECO:0000313" key="10">
    <source>
        <dbReference type="Proteomes" id="UP000494165"/>
    </source>
</evidence>
<dbReference type="PANTHER" id="PTHR31158">
    <property type="entry name" value="DUAL OXIDASE 2"/>
    <property type="match status" value="1"/>
</dbReference>